<evidence type="ECO:0000259" key="7">
    <source>
        <dbReference type="PROSITE" id="PS50026"/>
    </source>
</evidence>
<accession>A0A8B6C9J2</accession>
<dbReference type="Pfam" id="PF00084">
    <property type="entry name" value="Sushi"/>
    <property type="match status" value="3"/>
</dbReference>
<comment type="caution">
    <text evidence="4">Lacks conserved residue(s) required for the propagation of feature annotation.</text>
</comment>
<protein>
    <submittedName>
        <fullName evidence="9">Uncharacterized protein</fullName>
    </submittedName>
</protein>
<keyword evidence="4" id="KW-0245">EGF-like domain</keyword>
<dbReference type="InterPro" id="IPR035976">
    <property type="entry name" value="Sushi/SCR/CCP_sf"/>
</dbReference>
<dbReference type="PROSITE" id="PS01186">
    <property type="entry name" value="EGF_2"/>
    <property type="match status" value="1"/>
</dbReference>
<feature type="transmembrane region" description="Helical" evidence="6">
    <location>
        <begin position="230"/>
        <end position="251"/>
    </location>
</feature>
<proteinExistence type="predicted"/>
<dbReference type="FunFam" id="2.10.25.10:FF:000007">
    <property type="entry name" value="Delta-like protein"/>
    <property type="match status" value="1"/>
</dbReference>
<evidence type="ECO:0000313" key="10">
    <source>
        <dbReference type="Proteomes" id="UP000596742"/>
    </source>
</evidence>
<keyword evidence="5" id="KW-0768">Sushi</keyword>
<keyword evidence="3 4" id="KW-1015">Disulfide bond</keyword>
<dbReference type="EMBL" id="UYJE01001354">
    <property type="protein sequence ID" value="VDI01484.1"/>
    <property type="molecule type" value="Genomic_DNA"/>
</dbReference>
<feature type="domain" description="Sushi" evidence="8">
    <location>
        <begin position="37"/>
        <end position="95"/>
    </location>
</feature>
<dbReference type="GO" id="GO:0005509">
    <property type="term" value="F:calcium ion binding"/>
    <property type="evidence" value="ECO:0007669"/>
    <property type="project" value="InterPro"/>
</dbReference>
<feature type="domain" description="Sushi" evidence="8">
    <location>
        <begin position="96"/>
        <end position="155"/>
    </location>
</feature>
<evidence type="ECO:0000313" key="9">
    <source>
        <dbReference type="EMBL" id="VDI01484.1"/>
    </source>
</evidence>
<name>A0A8B6C9J2_MYTGA</name>
<dbReference type="Gene3D" id="2.10.70.10">
    <property type="entry name" value="Complement Module, domain 1"/>
    <property type="match status" value="3"/>
</dbReference>
<evidence type="ECO:0000256" key="5">
    <source>
        <dbReference type="PROSITE-ProRule" id="PRU00302"/>
    </source>
</evidence>
<dbReference type="InterPro" id="IPR000436">
    <property type="entry name" value="Sushi_SCR_CCP_dom"/>
</dbReference>
<keyword evidence="6" id="KW-0472">Membrane</keyword>
<dbReference type="InterPro" id="IPR000742">
    <property type="entry name" value="EGF"/>
</dbReference>
<gene>
    <name evidence="9" type="ORF">MGAL_10B081142</name>
</gene>
<dbReference type="SMART" id="SM00032">
    <property type="entry name" value="CCP"/>
    <property type="match status" value="3"/>
</dbReference>
<dbReference type="OrthoDB" id="9991441at2759"/>
<evidence type="ECO:0000259" key="8">
    <source>
        <dbReference type="PROSITE" id="PS50923"/>
    </source>
</evidence>
<keyword evidence="2" id="KW-0677">Repeat</keyword>
<dbReference type="Proteomes" id="UP000596742">
    <property type="component" value="Unassembled WGS sequence"/>
</dbReference>
<dbReference type="PANTHER" id="PTHR45656">
    <property type="entry name" value="PROTEIN CBR-CLEC-78"/>
    <property type="match status" value="1"/>
</dbReference>
<evidence type="ECO:0000256" key="4">
    <source>
        <dbReference type="PROSITE-ProRule" id="PRU00076"/>
    </source>
</evidence>
<keyword evidence="10" id="KW-1185">Reference proteome</keyword>
<dbReference type="PROSITE" id="PS00010">
    <property type="entry name" value="ASX_HYDROXYL"/>
    <property type="match status" value="1"/>
</dbReference>
<keyword evidence="1" id="KW-0732">Signal</keyword>
<dbReference type="CDD" id="cd00054">
    <property type="entry name" value="EGF_CA"/>
    <property type="match status" value="1"/>
</dbReference>
<dbReference type="SMART" id="SM00179">
    <property type="entry name" value="EGF_CA"/>
    <property type="match status" value="1"/>
</dbReference>
<dbReference type="PROSITE" id="PS50026">
    <property type="entry name" value="EGF_3"/>
    <property type="match status" value="1"/>
</dbReference>
<dbReference type="InterPro" id="IPR001881">
    <property type="entry name" value="EGF-like_Ca-bd_dom"/>
</dbReference>
<feature type="disulfide bond" evidence="4">
    <location>
        <begin position="24"/>
        <end position="33"/>
    </location>
</feature>
<evidence type="ECO:0000256" key="2">
    <source>
        <dbReference type="ARBA" id="ARBA00022737"/>
    </source>
</evidence>
<keyword evidence="6" id="KW-1133">Transmembrane helix</keyword>
<evidence type="ECO:0000256" key="6">
    <source>
        <dbReference type="SAM" id="Phobius"/>
    </source>
</evidence>
<reference evidence="9" key="1">
    <citation type="submission" date="2018-11" db="EMBL/GenBank/DDBJ databases">
        <authorList>
            <person name="Alioto T."/>
            <person name="Alioto T."/>
        </authorList>
    </citation>
    <scope>NUCLEOTIDE SEQUENCE</scope>
</reference>
<dbReference type="PANTHER" id="PTHR45656:SF4">
    <property type="entry name" value="PROTEIN CBR-CLEC-78"/>
    <property type="match status" value="1"/>
</dbReference>
<feature type="domain" description="Sushi" evidence="8">
    <location>
        <begin position="156"/>
        <end position="215"/>
    </location>
</feature>
<dbReference type="SUPFAM" id="SSF57196">
    <property type="entry name" value="EGF/Laminin"/>
    <property type="match status" value="1"/>
</dbReference>
<evidence type="ECO:0000256" key="1">
    <source>
        <dbReference type="ARBA" id="ARBA00022729"/>
    </source>
</evidence>
<feature type="domain" description="EGF-like" evidence="7">
    <location>
        <begin position="1"/>
        <end position="34"/>
    </location>
</feature>
<dbReference type="Gene3D" id="2.10.25.10">
    <property type="entry name" value="Laminin"/>
    <property type="match status" value="1"/>
</dbReference>
<dbReference type="CDD" id="cd00033">
    <property type="entry name" value="CCP"/>
    <property type="match status" value="3"/>
</dbReference>
<dbReference type="InterPro" id="IPR051277">
    <property type="entry name" value="SEZ6_CSMD_C4BPB_Regulators"/>
</dbReference>
<dbReference type="InterPro" id="IPR000152">
    <property type="entry name" value="EGF-type_Asp/Asn_hydroxyl_site"/>
</dbReference>
<keyword evidence="6" id="KW-0812">Transmembrane</keyword>
<organism evidence="9 10">
    <name type="scientific">Mytilus galloprovincialis</name>
    <name type="common">Mediterranean mussel</name>
    <dbReference type="NCBI Taxonomy" id="29158"/>
    <lineage>
        <taxon>Eukaryota</taxon>
        <taxon>Metazoa</taxon>
        <taxon>Spiralia</taxon>
        <taxon>Lophotrochozoa</taxon>
        <taxon>Mollusca</taxon>
        <taxon>Bivalvia</taxon>
        <taxon>Autobranchia</taxon>
        <taxon>Pteriomorphia</taxon>
        <taxon>Mytilida</taxon>
        <taxon>Mytiloidea</taxon>
        <taxon>Mytilidae</taxon>
        <taxon>Mytilinae</taxon>
        <taxon>Mytilus</taxon>
    </lineage>
</organism>
<dbReference type="SUPFAM" id="SSF57535">
    <property type="entry name" value="Complement control module/SCR domain"/>
    <property type="match status" value="3"/>
</dbReference>
<sequence>MCDPNPCQNNGTCVDLTDSFNCTCAPGWEDDNCTTVMTCDYPSIVHHTTNVSSGNELDDTITFSCTVGYENISGDSVRTCRCDGNWEGSPIHCAIVTCPNPPDVAFATISSQTGSNYNDSITYTCNIGYESTGGTLDRKCNENKLWDGTPPVCTIVTCPNPPDVAFATISSQTGSNYNDSITYTCNIGYESTDGTLDRKCNENKLWDGTPPMCSKKNTITTILKRNSGPIVAGGLMSFGFLLIPVVFCCLLKGRSKEKYIDTSSHEVSNSKEDEDYHVYDIPSETYQIYRGRQFGYEKTSIQQ</sequence>
<dbReference type="Pfam" id="PF00008">
    <property type="entry name" value="EGF"/>
    <property type="match status" value="1"/>
</dbReference>
<dbReference type="AlphaFoldDB" id="A0A8B6C9J2"/>
<dbReference type="PROSITE" id="PS50923">
    <property type="entry name" value="SUSHI"/>
    <property type="match status" value="3"/>
</dbReference>
<comment type="caution">
    <text evidence="9">The sequence shown here is derived from an EMBL/GenBank/DDBJ whole genome shotgun (WGS) entry which is preliminary data.</text>
</comment>
<evidence type="ECO:0000256" key="3">
    <source>
        <dbReference type="ARBA" id="ARBA00023157"/>
    </source>
</evidence>
<dbReference type="SMART" id="SM00181">
    <property type="entry name" value="EGF"/>
    <property type="match status" value="1"/>
</dbReference>